<evidence type="ECO:0000313" key="2">
    <source>
        <dbReference type="EMBL" id="SPP28409.1"/>
    </source>
</evidence>
<dbReference type="EMBL" id="OUNC01000012">
    <property type="protein sequence ID" value="SPP28409.1"/>
    <property type="molecule type" value="Genomic_DNA"/>
</dbReference>
<dbReference type="RefSeq" id="WP_069120351.1">
    <property type="nucleotide sequence ID" value="NZ_CBCPHX010000008.1"/>
</dbReference>
<evidence type="ECO:0000313" key="3">
    <source>
        <dbReference type="Proteomes" id="UP000270190"/>
    </source>
</evidence>
<dbReference type="Pfam" id="PF01381">
    <property type="entry name" value="HTH_3"/>
    <property type="match status" value="1"/>
</dbReference>
<dbReference type="InterPro" id="IPR001387">
    <property type="entry name" value="Cro/C1-type_HTH"/>
</dbReference>
<dbReference type="SMART" id="SM00530">
    <property type="entry name" value="HTH_XRE"/>
    <property type="match status" value="1"/>
</dbReference>
<dbReference type="GO" id="GO:0003677">
    <property type="term" value="F:DNA binding"/>
    <property type="evidence" value="ECO:0007669"/>
    <property type="project" value="InterPro"/>
</dbReference>
<dbReference type="PROSITE" id="PS50943">
    <property type="entry name" value="HTH_CROC1"/>
    <property type="match status" value="1"/>
</dbReference>
<organism evidence="2 3">
    <name type="scientific">Brochothrix thermosphacta</name>
    <name type="common">Microbacterium thermosphactum</name>
    <dbReference type="NCBI Taxonomy" id="2756"/>
    <lineage>
        <taxon>Bacteria</taxon>
        <taxon>Bacillati</taxon>
        <taxon>Bacillota</taxon>
        <taxon>Bacilli</taxon>
        <taxon>Bacillales</taxon>
        <taxon>Listeriaceae</taxon>
        <taxon>Brochothrix</taxon>
    </lineage>
</organism>
<feature type="domain" description="HTH cro/C1-type" evidence="1">
    <location>
        <begin position="4"/>
        <end position="59"/>
    </location>
</feature>
<evidence type="ECO:0000259" key="1">
    <source>
        <dbReference type="PROSITE" id="PS50943"/>
    </source>
</evidence>
<dbReference type="Gene3D" id="1.10.260.40">
    <property type="entry name" value="lambda repressor-like DNA-binding domains"/>
    <property type="match status" value="1"/>
</dbReference>
<protein>
    <submittedName>
        <fullName evidence="2">Predicted transcriptional regulator</fullName>
    </submittedName>
</protein>
<gene>
    <name evidence="2" type="ORF">BTBSAS_20279</name>
</gene>
<dbReference type="InterPro" id="IPR010982">
    <property type="entry name" value="Lambda_DNA-bd_dom_sf"/>
</dbReference>
<dbReference type="AlphaFoldDB" id="A0A2X0RVE8"/>
<sequence>MITIAELRAKNGKMSQRTLAREIDTTQTSISNWEKDPLSMNAENIVKLCLYFNVTSDEILGIKRE</sequence>
<accession>A0A2X0RVE8</accession>
<dbReference type="Proteomes" id="UP000270190">
    <property type="component" value="Unassembled WGS sequence"/>
</dbReference>
<dbReference type="SUPFAM" id="SSF47413">
    <property type="entry name" value="lambda repressor-like DNA-binding domains"/>
    <property type="match status" value="1"/>
</dbReference>
<dbReference type="CDD" id="cd00093">
    <property type="entry name" value="HTH_XRE"/>
    <property type="match status" value="1"/>
</dbReference>
<reference evidence="3" key="1">
    <citation type="submission" date="2018-04" db="EMBL/GenBank/DDBJ databases">
        <authorList>
            <person name="Illikoud N."/>
        </authorList>
    </citation>
    <scope>NUCLEOTIDE SEQUENCE [LARGE SCALE GENOMIC DNA]</scope>
</reference>
<name>A0A2X0RVE8_BROTH</name>
<proteinExistence type="predicted"/>